<organism evidence="1 2">
    <name type="scientific">Mycena maculata</name>
    <dbReference type="NCBI Taxonomy" id="230809"/>
    <lineage>
        <taxon>Eukaryota</taxon>
        <taxon>Fungi</taxon>
        <taxon>Dikarya</taxon>
        <taxon>Basidiomycota</taxon>
        <taxon>Agaricomycotina</taxon>
        <taxon>Agaricomycetes</taxon>
        <taxon>Agaricomycetidae</taxon>
        <taxon>Agaricales</taxon>
        <taxon>Marasmiineae</taxon>
        <taxon>Mycenaceae</taxon>
        <taxon>Mycena</taxon>
    </lineage>
</organism>
<dbReference type="EMBL" id="JARJLG010000119">
    <property type="protein sequence ID" value="KAJ7742150.1"/>
    <property type="molecule type" value="Genomic_DNA"/>
</dbReference>
<protein>
    <recommendedName>
        <fullName evidence="3">F-box domain-containing protein</fullName>
    </recommendedName>
</protein>
<name>A0AAD7II93_9AGAR</name>
<dbReference type="Proteomes" id="UP001215280">
    <property type="component" value="Unassembled WGS sequence"/>
</dbReference>
<accession>A0AAD7II93</accession>
<evidence type="ECO:0000313" key="1">
    <source>
        <dbReference type="EMBL" id="KAJ7742150.1"/>
    </source>
</evidence>
<gene>
    <name evidence="1" type="ORF">DFH07DRAFT_1063800</name>
</gene>
<evidence type="ECO:0000313" key="2">
    <source>
        <dbReference type="Proteomes" id="UP001215280"/>
    </source>
</evidence>
<dbReference type="AlphaFoldDB" id="A0AAD7II93"/>
<comment type="caution">
    <text evidence="1">The sequence shown here is derived from an EMBL/GenBank/DDBJ whole genome shotgun (WGS) entry which is preliminary data.</text>
</comment>
<evidence type="ECO:0008006" key="3">
    <source>
        <dbReference type="Google" id="ProtNLM"/>
    </source>
</evidence>
<keyword evidence="2" id="KW-1185">Reference proteome</keyword>
<sequence>MTHFRTPVLPPEIWLYIHRLATSETTPLATAQSAGFQYAAPADPLQSIHYFLWDVCSFVLVCRLWNSLANELLYENVEVPKNEHSFSTLSATLERPGTARLVRSIRFSRSRFDHNFAILALCPQVRVVCQPDPKSFTVVFNAAGDLPTFHFLKHVYWTESFKTSASLRAILQAAPNLENLFLDPSPMWVPAPVEKCELPPIPNLRRLACSGFLRASVSYILKLDLQRLTRLGCAPSHIELPDFPTLPVLATLELFGSRQRIQFATLFAHCPRVHTLCYDVWNALVAPDSAPSPPVPLTYVRLHSAVVFKSVRDWVLIERHFDLLLAPEFPRIARLVLEGSWHHDVADVRFARLLDGVRAQGCQLEFPEGFVR</sequence>
<reference evidence="1" key="1">
    <citation type="submission" date="2023-03" db="EMBL/GenBank/DDBJ databases">
        <title>Massive genome expansion in bonnet fungi (Mycena s.s.) driven by repeated elements and novel gene families across ecological guilds.</title>
        <authorList>
            <consortium name="Lawrence Berkeley National Laboratory"/>
            <person name="Harder C.B."/>
            <person name="Miyauchi S."/>
            <person name="Viragh M."/>
            <person name="Kuo A."/>
            <person name="Thoen E."/>
            <person name="Andreopoulos B."/>
            <person name="Lu D."/>
            <person name="Skrede I."/>
            <person name="Drula E."/>
            <person name="Henrissat B."/>
            <person name="Morin E."/>
            <person name="Kohler A."/>
            <person name="Barry K."/>
            <person name="LaButti K."/>
            <person name="Morin E."/>
            <person name="Salamov A."/>
            <person name="Lipzen A."/>
            <person name="Mereny Z."/>
            <person name="Hegedus B."/>
            <person name="Baldrian P."/>
            <person name="Stursova M."/>
            <person name="Weitz H."/>
            <person name="Taylor A."/>
            <person name="Grigoriev I.V."/>
            <person name="Nagy L.G."/>
            <person name="Martin F."/>
            <person name="Kauserud H."/>
        </authorList>
    </citation>
    <scope>NUCLEOTIDE SEQUENCE</scope>
    <source>
        <strain evidence="1">CBHHK188m</strain>
    </source>
</reference>
<proteinExistence type="predicted"/>